<name>A0A0G4N095_VERLO</name>
<evidence type="ECO:0000256" key="3">
    <source>
        <dbReference type="ARBA" id="ARBA00022989"/>
    </source>
</evidence>
<dbReference type="PANTHER" id="PTHR43341">
    <property type="entry name" value="AMINO ACID PERMEASE"/>
    <property type="match status" value="1"/>
</dbReference>
<keyword evidence="2 5" id="KW-0812">Transmembrane</keyword>
<evidence type="ECO:0000256" key="4">
    <source>
        <dbReference type="ARBA" id="ARBA00023136"/>
    </source>
</evidence>
<proteinExistence type="predicted"/>
<dbReference type="AlphaFoldDB" id="A0A0G4N095"/>
<feature type="transmembrane region" description="Helical" evidence="5">
    <location>
        <begin position="67"/>
        <end position="84"/>
    </location>
</feature>
<keyword evidence="4 5" id="KW-0472">Membrane</keyword>
<evidence type="ECO:0000313" key="7">
    <source>
        <dbReference type="EMBL" id="CRK39878.1"/>
    </source>
</evidence>
<protein>
    <recommendedName>
        <fullName evidence="6">Amino acid permease/ SLC12A domain-containing protein</fullName>
    </recommendedName>
</protein>
<feature type="transmembrane region" description="Helical" evidence="5">
    <location>
        <begin position="5"/>
        <end position="27"/>
    </location>
</feature>
<feature type="domain" description="Amino acid permease/ SLC12A" evidence="6">
    <location>
        <begin position="1"/>
        <end position="98"/>
    </location>
</feature>
<feature type="transmembrane region" description="Helical" evidence="5">
    <location>
        <begin position="122"/>
        <end position="143"/>
    </location>
</feature>
<dbReference type="PANTHER" id="PTHR43341:SF39">
    <property type="entry name" value="AMINO ACID TRANSPORTER (EUROFUNG)-RELATED"/>
    <property type="match status" value="1"/>
</dbReference>
<keyword evidence="3 5" id="KW-1133">Transmembrane helix</keyword>
<dbReference type="GO" id="GO:0015171">
    <property type="term" value="F:amino acid transmembrane transporter activity"/>
    <property type="evidence" value="ECO:0007669"/>
    <property type="project" value="TreeGrafter"/>
</dbReference>
<feature type="non-terminal residue" evidence="7">
    <location>
        <position position="222"/>
    </location>
</feature>
<evidence type="ECO:0000256" key="5">
    <source>
        <dbReference type="SAM" id="Phobius"/>
    </source>
</evidence>
<comment type="subcellular location">
    <subcellularLocation>
        <location evidence="1">Membrane</location>
        <topology evidence="1">Multi-pass membrane protein</topology>
    </subcellularLocation>
</comment>
<evidence type="ECO:0000256" key="2">
    <source>
        <dbReference type="ARBA" id="ARBA00022692"/>
    </source>
</evidence>
<dbReference type="Gene3D" id="1.20.1740.10">
    <property type="entry name" value="Amino acid/polyamine transporter I"/>
    <property type="match status" value="1"/>
</dbReference>
<feature type="transmembrane region" description="Helical" evidence="5">
    <location>
        <begin position="155"/>
        <end position="172"/>
    </location>
</feature>
<evidence type="ECO:0000256" key="1">
    <source>
        <dbReference type="ARBA" id="ARBA00004141"/>
    </source>
</evidence>
<dbReference type="InterPro" id="IPR004841">
    <property type="entry name" value="AA-permease/SLC12A_dom"/>
</dbReference>
<keyword evidence="8" id="KW-1185">Reference proteome</keyword>
<gene>
    <name evidence="7" type="ORF">BN1708_016755</name>
</gene>
<dbReference type="GO" id="GO:0016020">
    <property type="term" value="C:membrane"/>
    <property type="evidence" value="ECO:0007669"/>
    <property type="project" value="UniProtKB-SubCell"/>
</dbReference>
<dbReference type="Proteomes" id="UP000044602">
    <property type="component" value="Unassembled WGS sequence"/>
</dbReference>
<evidence type="ECO:0000259" key="6">
    <source>
        <dbReference type="Pfam" id="PF00324"/>
    </source>
</evidence>
<dbReference type="STRING" id="100787.A0A0G4N095"/>
<evidence type="ECO:0000313" key="8">
    <source>
        <dbReference type="Proteomes" id="UP000044602"/>
    </source>
</evidence>
<dbReference type="InterPro" id="IPR050524">
    <property type="entry name" value="APC_YAT"/>
</dbReference>
<dbReference type="EMBL" id="CVQH01025995">
    <property type="protein sequence ID" value="CRK39878.1"/>
    <property type="molecule type" value="Genomic_DNA"/>
</dbReference>
<sequence>MGWTYFFASTMLVCVEYSAVATVMQYWDRDTNPAAWIAMAMVVCFLLNVVAVRWFGESEFIMASTKVLLLLGLVLITLITMSGGNPQGDAYGFRNWGAGAMHSYYAEGGDQYLPYVAPLTPYAPVVSLLCGCTALVFVGFDVFSPFSIRGFVTSYFALLWAAVMFGVGRFLVWKRGGKMGFIAAKDADLLSGKDEIDEECRHWEEGGIEEVEKARLAEMSTS</sequence>
<accession>A0A0G4N095</accession>
<organism evidence="7 8">
    <name type="scientific">Verticillium longisporum</name>
    <name type="common">Verticillium dahliae var. longisporum</name>
    <dbReference type="NCBI Taxonomy" id="100787"/>
    <lineage>
        <taxon>Eukaryota</taxon>
        <taxon>Fungi</taxon>
        <taxon>Dikarya</taxon>
        <taxon>Ascomycota</taxon>
        <taxon>Pezizomycotina</taxon>
        <taxon>Sordariomycetes</taxon>
        <taxon>Hypocreomycetidae</taxon>
        <taxon>Glomerellales</taxon>
        <taxon>Plectosphaerellaceae</taxon>
        <taxon>Verticillium</taxon>
    </lineage>
</organism>
<reference evidence="7 8" key="1">
    <citation type="submission" date="2015-05" db="EMBL/GenBank/DDBJ databases">
        <authorList>
            <person name="Wang D.B."/>
            <person name="Wang M."/>
        </authorList>
    </citation>
    <scope>NUCLEOTIDE SEQUENCE [LARGE SCALE GENOMIC DNA]</scope>
    <source>
        <strain evidence="7">VL1</strain>
    </source>
</reference>
<dbReference type="Pfam" id="PF00324">
    <property type="entry name" value="AA_permease"/>
    <property type="match status" value="1"/>
</dbReference>
<feature type="transmembrane region" description="Helical" evidence="5">
    <location>
        <begin position="33"/>
        <end position="55"/>
    </location>
</feature>